<reference evidence="6 7" key="1">
    <citation type="journal article" date="2018" name="Sci. Rep.">
        <title>Rhizobium tumorigenes sp. nov., a novel plant tumorigenic bacterium isolated from cane gall tumors on thornless blackberry.</title>
        <authorList>
            <person name="Kuzmanovi N."/>
            <person name="Smalla K."/>
            <person name="Gronow S."/>
            <person name="PuBawska J."/>
        </authorList>
    </citation>
    <scope>NUCLEOTIDE SEQUENCE [LARGE SCALE GENOMIC DNA]</scope>
    <source>
        <strain evidence="6 7">CCBAU 85046</strain>
    </source>
</reference>
<proteinExistence type="inferred from homology"/>
<dbReference type="InterPro" id="IPR025997">
    <property type="entry name" value="SBP_2_dom"/>
</dbReference>
<dbReference type="SUPFAM" id="SSF53822">
    <property type="entry name" value="Periplasmic binding protein-like I"/>
    <property type="match status" value="1"/>
</dbReference>
<comment type="subcellular location">
    <subcellularLocation>
        <location evidence="1">Cell envelope</location>
    </subcellularLocation>
</comment>
<dbReference type="PANTHER" id="PTHR46847:SF1">
    <property type="entry name" value="D-ALLOSE-BINDING PERIPLASMIC PROTEIN-RELATED"/>
    <property type="match status" value="1"/>
</dbReference>
<feature type="signal peptide" evidence="4">
    <location>
        <begin position="1"/>
        <end position="26"/>
    </location>
</feature>
<dbReference type="OrthoDB" id="9803959at2"/>
<name>A0A2W4F0E9_9HYPH</name>
<dbReference type="EMBL" id="PCDP01000019">
    <property type="protein sequence ID" value="PZM15520.1"/>
    <property type="molecule type" value="Genomic_DNA"/>
</dbReference>
<evidence type="ECO:0000256" key="1">
    <source>
        <dbReference type="ARBA" id="ARBA00004196"/>
    </source>
</evidence>
<protein>
    <submittedName>
        <fullName evidence="6">Sugar ABC transporter substrate-binding protein</fullName>
    </submittedName>
</protein>
<dbReference type="GO" id="GO:0030246">
    <property type="term" value="F:carbohydrate binding"/>
    <property type="evidence" value="ECO:0007669"/>
    <property type="project" value="UniProtKB-ARBA"/>
</dbReference>
<dbReference type="RefSeq" id="WP_111159521.1">
    <property type="nucleotide sequence ID" value="NZ_PCDP01000019.1"/>
</dbReference>
<evidence type="ECO:0000256" key="2">
    <source>
        <dbReference type="ARBA" id="ARBA00007639"/>
    </source>
</evidence>
<comment type="similarity">
    <text evidence="2">Belongs to the bacterial solute-binding protein 2 family.</text>
</comment>
<dbReference type="Gene3D" id="3.40.50.2300">
    <property type="match status" value="2"/>
</dbReference>
<comment type="caution">
    <text evidence="6">The sequence shown here is derived from an EMBL/GenBank/DDBJ whole genome shotgun (WGS) entry which is preliminary data.</text>
</comment>
<dbReference type="AlphaFoldDB" id="A0A2W4F0E9"/>
<dbReference type="InterPro" id="IPR028082">
    <property type="entry name" value="Peripla_BP_I"/>
</dbReference>
<evidence type="ECO:0000256" key="4">
    <source>
        <dbReference type="SAM" id="SignalP"/>
    </source>
</evidence>
<feature type="domain" description="Periplasmic binding protein" evidence="5">
    <location>
        <begin position="40"/>
        <end position="284"/>
    </location>
</feature>
<evidence type="ECO:0000259" key="5">
    <source>
        <dbReference type="Pfam" id="PF13407"/>
    </source>
</evidence>
<keyword evidence="3 4" id="KW-0732">Signal</keyword>
<accession>A0A2W4F0E9</accession>
<sequence length="314" mass="33365">MLKKAITILSAIVIAAGAGFVSTACAQGKTYYWISHGSPADPVWTYFLAGAKLWAEDTGNKVNTSFQNGDVPAQQEAVRAAISAGAAGIVTTSPDPGSLVQVVKEANAAHIPIINFNTPDPQASFDAYVGGDNVKFGTAWAQYLVDKKLVKSGDFVWMPVEVPGATYGVQEEQGIASVFKPLNITWEVTDATLDQAEIITRMSDYLTANRSKIKAIIGLGDLVNGSIKRVFDQVGVKPGEIPVVGWGNSTDTTQEVLNGYVNAAQWQDPQATSYMALSIAAMAAGKIPPGFNIITGALYEKDKAEIYDKILSGK</sequence>
<dbReference type="PANTHER" id="PTHR46847">
    <property type="entry name" value="D-ALLOSE-BINDING PERIPLASMIC PROTEIN-RELATED"/>
    <property type="match status" value="1"/>
</dbReference>
<dbReference type="PROSITE" id="PS51257">
    <property type="entry name" value="PROKAR_LIPOPROTEIN"/>
    <property type="match status" value="1"/>
</dbReference>
<gene>
    <name evidence="6" type="ORF">CPY51_06740</name>
</gene>
<dbReference type="Pfam" id="PF13407">
    <property type="entry name" value="Peripla_BP_4"/>
    <property type="match status" value="1"/>
</dbReference>
<evidence type="ECO:0000313" key="7">
    <source>
        <dbReference type="Proteomes" id="UP000248925"/>
    </source>
</evidence>
<dbReference type="Proteomes" id="UP000248925">
    <property type="component" value="Unassembled WGS sequence"/>
</dbReference>
<organism evidence="6 7">
    <name type="scientific">Rhizobium tubonense</name>
    <dbReference type="NCBI Taxonomy" id="484088"/>
    <lineage>
        <taxon>Bacteria</taxon>
        <taxon>Pseudomonadati</taxon>
        <taxon>Pseudomonadota</taxon>
        <taxon>Alphaproteobacteria</taxon>
        <taxon>Hyphomicrobiales</taxon>
        <taxon>Rhizobiaceae</taxon>
        <taxon>Rhizobium/Agrobacterium group</taxon>
        <taxon>Rhizobium</taxon>
    </lineage>
</organism>
<evidence type="ECO:0000313" key="6">
    <source>
        <dbReference type="EMBL" id="PZM15520.1"/>
    </source>
</evidence>
<keyword evidence="7" id="KW-1185">Reference proteome</keyword>
<dbReference type="GO" id="GO:0030313">
    <property type="term" value="C:cell envelope"/>
    <property type="evidence" value="ECO:0007669"/>
    <property type="project" value="UniProtKB-SubCell"/>
</dbReference>
<feature type="chain" id="PRO_5016011048" evidence="4">
    <location>
        <begin position="27"/>
        <end position="314"/>
    </location>
</feature>
<evidence type="ECO:0000256" key="3">
    <source>
        <dbReference type="ARBA" id="ARBA00022729"/>
    </source>
</evidence>